<feature type="region of interest" description="Disordered" evidence="1">
    <location>
        <begin position="1"/>
        <end position="61"/>
    </location>
</feature>
<proteinExistence type="predicted"/>
<evidence type="ECO:0000313" key="2">
    <source>
        <dbReference type="EMBL" id="GBP10003.1"/>
    </source>
</evidence>
<name>A0A4C1T688_EUMVA</name>
<evidence type="ECO:0000313" key="3">
    <source>
        <dbReference type="Proteomes" id="UP000299102"/>
    </source>
</evidence>
<dbReference type="EMBL" id="BGZK01000038">
    <property type="protein sequence ID" value="GBP10003.1"/>
    <property type="molecule type" value="Genomic_DNA"/>
</dbReference>
<dbReference type="AlphaFoldDB" id="A0A4C1T688"/>
<keyword evidence="3" id="KW-1185">Reference proteome</keyword>
<organism evidence="2 3">
    <name type="scientific">Eumeta variegata</name>
    <name type="common">Bagworm moth</name>
    <name type="synonym">Eumeta japonica</name>
    <dbReference type="NCBI Taxonomy" id="151549"/>
    <lineage>
        <taxon>Eukaryota</taxon>
        <taxon>Metazoa</taxon>
        <taxon>Ecdysozoa</taxon>
        <taxon>Arthropoda</taxon>
        <taxon>Hexapoda</taxon>
        <taxon>Insecta</taxon>
        <taxon>Pterygota</taxon>
        <taxon>Neoptera</taxon>
        <taxon>Endopterygota</taxon>
        <taxon>Lepidoptera</taxon>
        <taxon>Glossata</taxon>
        <taxon>Ditrysia</taxon>
        <taxon>Tineoidea</taxon>
        <taxon>Psychidae</taxon>
        <taxon>Oiketicinae</taxon>
        <taxon>Eumeta</taxon>
    </lineage>
</organism>
<gene>
    <name evidence="2" type="ORF">EVAR_92523_1</name>
</gene>
<protein>
    <submittedName>
        <fullName evidence="2">Uncharacterized protein</fullName>
    </submittedName>
</protein>
<feature type="compositionally biased region" description="Basic and acidic residues" evidence="1">
    <location>
        <begin position="23"/>
        <end position="33"/>
    </location>
</feature>
<evidence type="ECO:0000256" key="1">
    <source>
        <dbReference type="SAM" id="MobiDB-lite"/>
    </source>
</evidence>
<comment type="caution">
    <text evidence="2">The sequence shown here is derived from an EMBL/GenBank/DDBJ whole genome shotgun (WGS) entry which is preliminary data.</text>
</comment>
<sequence>MLLLPSPRAASSKNQARRSIRRPGPDLRQRFHTDNIAGCPAAGEIQQNGDGTAEGPTAGRYRSETKETCVTLIYHFFFQHRQRCPAGYSPRTGQVANTLKSCVHSSAPRPLIDGGQCAPAPAPAPSSVIGGPNGILPFCVRPPCFYYSTARPSRELLFETKSSDRELFAPAPCGPGAVDEMTSSPLRF</sequence>
<accession>A0A4C1T688</accession>
<reference evidence="2 3" key="1">
    <citation type="journal article" date="2019" name="Commun. Biol.">
        <title>The bagworm genome reveals a unique fibroin gene that provides high tensile strength.</title>
        <authorList>
            <person name="Kono N."/>
            <person name="Nakamura H."/>
            <person name="Ohtoshi R."/>
            <person name="Tomita M."/>
            <person name="Numata K."/>
            <person name="Arakawa K."/>
        </authorList>
    </citation>
    <scope>NUCLEOTIDE SEQUENCE [LARGE SCALE GENOMIC DNA]</scope>
</reference>
<dbReference type="Proteomes" id="UP000299102">
    <property type="component" value="Unassembled WGS sequence"/>
</dbReference>